<evidence type="ECO:0000313" key="2">
    <source>
        <dbReference type="EMBL" id="KAB2634688.1"/>
    </source>
</evidence>
<name>A0A5N5I4K8_9ROSA</name>
<dbReference type="Proteomes" id="UP000327157">
    <property type="component" value="Unassembled WGS sequence"/>
</dbReference>
<evidence type="ECO:0000313" key="3">
    <source>
        <dbReference type="Proteomes" id="UP000327157"/>
    </source>
</evidence>
<evidence type="ECO:0008006" key="4">
    <source>
        <dbReference type="Google" id="ProtNLM"/>
    </source>
</evidence>
<evidence type="ECO:0000256" key="1">
    <source>
        <dbReference type="SAM" id="MobiDB-lite"/>
    </source>
</evidence>
<proteinExistence type="predicted"/>
<dbReference type="PANTHER" id="PTHR46250:SF18">
    <property type="entry name" value="MYB_SANT-LIKE DOMAIN-CONTAINING PROTEIN"/>
    <property type="match status" value="1"/>
</dbReference>
<protein>
    <recommendedName>
        <fullName evidence="4">Myb/SANT-like domain-containing protein</fullName>
    </recommendedName>
</protein>
<gene>
    <name evidence="2" type="ORF">D8674_038136</name>
</gene>
<comment type="caution">
    <text evidence="2">The sequence shown here is derived from an EMBL/GenBank/DDBJ whole genome shotgun (WGS) entry which is preliminary data.</text>
</comment>
<feature type="region of interest" description="Disordered" evidence="1">
    <location>
        <begin position="225"/>
        <end position="257"/>
    </location>
</feature>
<reference evidence="2 3" key="2">
    <citation type="submission" date="2019-11" db="EMBL/GenBank/DDBJ databases">
        <title>A de novo genome assembly of a pear dwarfing rootstock.</title>
        <authorList>
            <person name="Wang F."/>
            <person name="Wang J."/>
            <person name="Li S."/>
            <person name="Zhang Y."/>
            <person name="Fang M."/>
            <person name="Ma L."/>
            <person name="Zhao Y."/>
            <person name="Jiang S."/>
        </authorList>
    </citation>
    <scope>NUCLEOTIDE SEQUENCE [LARGE SCALE GENOMIC DNA]</scope>
    <source>
        <strain evidence="2">S2</strain>
        <tissue evidence="2">Leaf</tissue>
    </source>
</reference>
<accession>A0A5N5I4K8</accession>
<keyword evidence="3" id="KW-1185">Reference proteome</keyword>
<dbReference type="EMBL" id="SMOL01000033">
    <property type="protein sequence ID" value="KAB2634688.1"/>
    <property type="molecule type" value="Genomic_DNA"/>
</dbReference>
<dbReference type="OrthoDB" id="1699974at2759"/>
<dbReference type="PANTHER" id="PTHR46250">
    <property type="entry name" value="MYB/SANT-LIKE DNA-BINDING DOMAIN PROTEIN-RELATED"/>
    <property type="match status" value="1"/>
</dbReference>
<sequence>MEMLQGALYGTYIGVTVPDVDRPRYRTRKGHIATNVLGICTHDLKFVYVLSGWKGSAIDSRVLGDAVTRANGLKVPTDYMTTSRNWIDHEEDVLLTILEEMVADGVRCETGSFKAGTFIPSIKIEPKHIQNKLKCLKEKYSSAYDMMNTFGFGWDDEKKCVIVDGDEILQEWVKKHPNASCKPNKPFPLYLRLCTVFGRDRATGSMAESAAYAIENMGLESEDCETSEMPLLSPTPSPSVATSSASQPVRKRKRSRNDGDANIVSVISEGWNKAVTEMKKLGKSFTFREAKARLPSELQAMGLPYDQVLRISMKLVKDTDLMGIWTTLDDSQKPYFIKVFMESL</sequence>
<reference evidence="2 3" key="1">
    <citation type="submission" date="2019-09" db="EMBL/GenBank/DDBJ databases">
        <authorList>
            <person name="Ou C."/>
        </authorList>
    </citation>
    <scope>NUCLEOTIDE SEQUENCE [LARGE SCALE GENOMIC DNA]</scope>
    <source>
        <strain evidence="2">S2</strain>
        <tissue evidence="2">Leaf</tissue>
    </source>
</reference>
<organism evidence="2 3">
    <name type="scientific">Pyrus ussuriensis x Pyrus communis</name>
    <dbReference type="NCBI Taxonomy" id="2448454"/>
    <lineage>
        <taxon>Eukaryota</taxon>
        <taxon>Viridiplantae</taxon>
        <taxon>Streptophyta</taxon>
        <taxon>Embryophyta</taxon>
        <taxon>Tracheophyta</taxon>
        <taxon>Spermatophyta</taxon>
        <taxon>Magnoliopsida</taxon>
        <taxon>eudicotyledons</taxon>
        <taxon>Gunneridae</taxon>
        <taxon>Pentapetalae</taxon>
        <taxon>rosids</taxon>
        <taxon>fabids</taxon>
        <taxon>Rosales</taxon>
        <taxon>Rosaceae</taxon>
        <taxon>Amygdaloideae</taxon>
        <taxon>Maleae</taxon>
        <taxon>Pyrus</taxon>
    </lineage>
</organism>
<feature type="compositionally biased region" description="Low complexity" evidence="1">
    <location>
        <begin position="230"/>
        <end position="248"/>
    </location>
</feature>
<dbReference type="AlphaFoldDB" id="A0A5N5I4K8"/>